<keyword evidence="3" id="KW-1003">Cell membrane</keyword>
<keyword evidence="4 7" id="KW-0812">Transmembrane</keyword>
<evidence type="ECO:0000256" key="6">
    <source>
        <dbReference type="ARBA" id="ARBA00023136"/>
    </source>
</evidence>
<dbReference type="OrthoDB" id="8228280at2"/>
<dbReference type="AlphaFoldDB" id="A0A5R8KC19"/>
<reference evidence="8 9" key="1">
    <citation type="submission" date="2019-05" db="EMBL/GenBank/DDBJ databases">
        <title>Verrucobacter flavum gen. nov., sp. nov. a new member of the family Verrucomicrobiaceae.</title>
        <authorList>
            <person name="Szuroczki S."/>
            <person name="Abbaszade G."/>
            <person name="Szabo A."/>
            <person name="Felfoldi T."/>
            <person name="Schumann P."/>
            <person name="Boka K."/>
            <person name="Keki Z."/>
            <person name="Toumi M."/>
            <person name="Toth E."/>
        </authorList>
    </citation>
    <scope>NUCLEOTIDE SEQUENCE [LARGE SCALE GENOMIC DNA]</scope>
    <source>
        <strain evidence="8 9">MG-N-17</strain>
    </source>
</reference>
<evidence type="ECO:0000256" key="1">
    <source>
        <dbReference type="ARBA" id="ARBA00004651"/>
    </source>
</evidence>
<evidence type="ECO:0000313" key="8">
    <source>
        <dbReference type="EMBL" id="TLD69777.1"/>
    </source>
</evidence>
<evidence type="ECO:0000256" key="4">
    <source>
        <dbReference type="ARBA" id="ARBA00022692"/>
    </source>
</evidence>
<comment type="similarity">
    <text evidence="2">Belongs to the DoxX family.</text>
</comment>
<evidence type="ECO:0000256" key="7">
    <source>
        <dbReference type="SAM" id="Phobius"/>
    </source>
</evidence>
<feature type="transmembrane region" description="Helical" evidence="7">
    <location>
        <begin position="123"/>
        <end position="143"/>
    </location>
</feature>
<dbReference type="PANTHER" id="PTHR33452">
    <property type="entry name" value="OXIDOREDUCTASE CATD-RELATED"/>
    <property type="match status" value="1"/>
</dbReference>
<keyword evidence="9" id="KW-1185">Reference proteome</keyword>
<sequence length="159" mass="17208">MSEDSKLKRGWLGLNEGLARIGSSLVDPVLLLIRFYWGWQFFLTGKGKLMNLDGTAEFFGELGLPLPKFQAMMAGGVECVGGLLLLAGLCSRLAALPLIVVMMVAYATAHVEELKGMFSDSDAFVTAAPFLFLLASVLVFVFGPGRYSADVLLLKSRRA</sequence>
<dbReference type="EMBL" id="VAUV01000011">
    <property type="protein sequence ID" value="TLD69777.1"/>
    <property type="molecule type" value="Genomic_DNA"/>
</dbReference>
<dbReference type="InterPro" id="IPR032808">
    <property type="entry name" value="DoxX"/>
</dbReference>
<dbReference type="Pfam" id="PF07681">
    <property type="entry name" value="DoxX"/>
    <property type="match status" value="1"/>
</dbReference>
<name>A0A5R8KC19_9BACT</name>
<keyword evidence="5 7" id="KW-1133">Transmembrane helix</keyword>
<gene>
    <name evidence="8" type="ORF">FEM03_15745</name>
</gene>
<dbReference type="PANTHER" id="PTHR33452:SF1">
    <property type="entry name" value="INNER MEMBRANE PROTEIN YPHA-RELATED"/>
    <property type="match status" value="1"/>
</dbReference>
<evidence type="ECO:0000256" key="3">
    <source>
        <dbReference type="ARBA" id="ARBA00022475"/>
    </source>
</evidence>
<accession>A0A5R8KC19</accession>
<evidence type="ECO:0000256" key="5">
    <source>
        <dbReference type="ARBA" id="ARBA00022989"/>
    </source>
</evidence>
<comment type="subcellular location">
    <subcellularLocation>
        <location evidence="1">Cell membrane</location>
        <topology evidence="1">Multi-pass membrane protein</topology>
    </subcellularLocation>
</comment>
<evidence type="ECO:0000313" key="9">
    <source>
        <dbReference type="Proteomes" id="UP000306196"/>
    </source>
</evidence>
<evidence type="ECO:0000256" key="2">
    <source>
        <dbReference type="ARBA" id="ARBA00006679"/>
    </source>
</evidence>
<dbReference type="Proteomes" id="UP000306196">
    <property type="component" value="Unassembled WGS sequence"/>
</dbReference>
<dbReference type="InterPro" id="IPR051907">
    <property type="entry name" value="DoxX-like_oxidoreductase"/>
</dbReference>
<keyword evidence="6 7" id="KW-0472">Membrane</keyword>
<organism evidence="8 9">
    <name type="scientific">Phragmitibacter flavus</name>
    <dbReference type="NCBI Taxonomy" id="2576071"/>
    <lineage>
        <taxon>Bacteria</taxon>
        <taxon>Pseudomonadati</taxon>
        <taxon>Verrucomicrobiota</taxon>
        <taxon>Verrucomicrobiia</taxon>
        <taxon>Verrucomicrobiales</taxon>
        <taxon>Verrucomicrobiaceae</taxon>
        <taxon>Phragmitibacter</taxon>
    </lineage>
</organism>
<dbReference type="RefSeq" id="WP_138087236.1">
    <property type="nucleotide sequence ID" value="NZ_VAUV01000011.1"/>
</dbReference>
<comment type="caution">
    <text evidence="8">The sequence shown here is derived from an EMBL/GenBank/DDBJ whole genome shotgun (WGS) entry which is preliminary data.</text>
</comment>
<proteinExistence type="inferred from homology"/>
<dbReference type="GO" id="GO:0005886">
    <property type="term" value="C:plasma membrane"/>
    <property type="evidence" value="ECO:0007669"/>
    <property type="project" value="UniProtKB-SubCell"/>
</dbReference>
<protein>
    <submittedName>
        <fullName evidence="8">DoxX family protein</fullName>
    </submittedName>
</protein>